<evidence type="ECO:0000313" key="7">
    <source>
        <dbReference type="Ensembl" id="ENSOCUP00000016068.1"/>
    </source>
</evidence>
<dbReference type="PROSITE" id="PS51797">
    <property type="entry name" value="TCTP_3"/>
    <property type="match status" value="1"/>
</dbReference>
<dbReference type="AlphaFoldDB" id="G1TGL8"/>
<evidence type="ECO:0000256" key="1">
    <source>
        <dbReference type="ARBA" id="ARBA00040832"/>
    </source>
</evidence>
<proteinExistence type="inferred from homology"/>
<reference evidence="7" key="3">
    <citation type="submission" date="2025-09" db="UniProtKB">
        <authorList>
            <consortium name="Ensembl"/>
        </authorList>
    </citation>
    <scope>IDENTIFICATION</scope>
    <source>
        <strain evidence="7">Thorbecke</strain>
    </source>
</reference>
<dbReference type="Gene3D" id="2.170.150.10">
    <property type="entry name" value="Metal Binding Protein, Guanine Nucleotide Exchange Factor, Chain A"/>
    <property type="match status" value="1"/>
</dbReference>
<keyword evidence="8" id="KW-1185">Reference proteome</keyword>
<dbReference type="SMR" id="G1TGL8"/>
<dbReference type="GeneTree" id="ENSGT00390000006051"/>
<evidence type="ECO:0000256" key="2">
    <source>
        <dbReference type="ARBA" id="ARBA00046053"/>
    </source>
</evidence>
<organism evidence="7 8">
    <name type="scientific">Oryctolagus cuniculus</name>
    <name type="common">Rabbit</name>
    <dbReference type="NCBI Taxonomy" id="9986"/>
    <lineage>
        <taxon>Eukaryota</taxon>
        <taxon>Metazoa</taxon>
        <taxon>Chordata</taxon>
        <taxon>Craniata</taxon>
        <taxon>Vertebrata</taxon>
        <taxon>Euteleostomi</taxon>
        <taxon>Mammalia</taxon>
        <taxon>Eutheria</taxon>
        <taxon>Euarchontoglires</taxon>
        <taxon>Glires</taxon>
        <taxon>Lagomorpha</taxon>
        <taxon>Leporidae</taxon>
        <taxon>Oryctolagus</taxon>
    </lineage>
</organism>
<name>G1TGL8_RABIT</name>
<feature type="region of interest" description="Disordered" evidence="5">
    <location>
        <begin position="40"/>
        <end position="61"/>
    </location>
</feature>
<dbReference type="EMBL" id="AAGW02059216">
    <property type="status" value="NOT_ANNOTATED_CDS"/>
    <property type="molecule type" value="Genomic_DNA"/>
</dbReference>
<dbReference type="GO" id="GO:0005509">
    <property type="term" value="F:calcium ion binding"/>
    <property type="evidence" value="ECO:0007669"/>
    <property type="project" value="TreeGrafter"/>
</dbReference>
<reference evidence="7 8" key="1">
    <citation type="journal article" date="2011" name="Nature">
        <title>A high-resolution map of human evolutionary constraint using 29 mammals.</title>
        <authorList>
            <person name="Lindblad-Toh K."/>
            <person name="Garber M."/>
            <person name="Zuk O."/>
            <person name="Lin M.F."/>
            <person name="Parker B.J."/>
            <person name="Washietl S."/>
            <person name="Kheradpour P."/>
            <person name="Ernst J."/>
            <person name="Jordan G."/>
            <person name="Mauceli E."/>
            <person name="Ward L.D."/>
            <person name="Lowe C.B."/>
            <person name="Holloway A.K."/>
            <person name="Clamp M."/>
            <person name="Gnerre S."/>
            <person name="Alfoldi J."/>
            <person name="Beal K."/>
            <person name="Chang J."/>
            <person name="Clawson H."/>
            <person name="Cuff J."/>
            <person name="Di Palma F."/>
            <person name="Fitzgerald S."/>
            <person name="Flicek P."/>
            <person name="Guttman M."/>
            <person name="Hubisz M.J."/>
            <person name="Jaffe D.B."/>
            <person name="Jungreis I."/>
            <person name="Kent W.J."/>
            <person name="Kostka D."/>
            <person name="Lara M."/>
            <person name="Martins A.L."/>
            <person name="Massingham T."/>
            <person name="Moltke I."/>
            <person name="Raney B.J."/>
            <person name="Rasmussen M.D."/>
            <person name="Robinson J."/>
            <person name="Stark A."/>
            <person name="Vilella A.J."/>
            <person name="Wen J."/>
            <person name="Xie X."/>
            <person name="Zody M.C."/>
            <person name="Baldwin J."/>
            <person name="Bloom T."/>
            <person name="Chin C.W."/>
            <person name="Heiman D."/>
            <person name="Nicol R."/>
            <person name="Nusbaum C."/>
            <person name="Young S."/>
            <person name="Wilkinson J."/>
            <person name="Worley K.C."/>
            <person name="Kovar C.L."/>
            <person name="Muzny D.M."/>
            <person name="Gibbs R.A."/>
            <person name="Cree A."/>
            <person name="Dihn H.H."/>
            <person name="Fowler G."/>
            <person name="Jhangiani S."/>
            <person name="Joshi V."/>
            <person name="Lee S."/>
            <person name="Lewis L.R."/>
            <person name="Nazareth L.V."/>
            <person name="Okwuonu G."/>
            <person name="Santibanez J."/>
            <person name="Warren W.C."/>
            <person name="Mardis E.R."/>
            <person name="Weinstock G.M."/>
            <person name="Wilson R.K."/>
            <person name="Delehaunty K."/>
            <person name="Dooling D."/>
            <person name="Fronik C."/>
            <person name="Fulton L."/>
            <person name="Fulton B."/>
            <person name="Graves T."/>
            <person name="Minx P."/>
            <person name="Sodergren E."/>
            <person name="Birney E."/>
            <person name="Margulies E.H."/>
            <person name="Herrero J."/>
            <person name="Green E.D."/>
            <person name="Haussler D."/>
            <person name="Siepel A."/>
            <person name="Goldman N."/>
            <person name="Pollard K.S."/>
            <person name="Pedersen J.S."/>
            <person name="Lander E.S."/>
            <person name="Kellis M."/>
        </authorList>
    </citation>
    <scope>NUCLEOTIDE SEQUENCE [LARGE SCALE GENOMIC DNA]</scope>
    <source>
        <strain evidence="7 8">Thorbecke inbred</strain>
    </source>
</reference>
<gene>
    <name evidence="7" type="primary">LOC100357123</name>
</gene>
<evidence type="ECO:0000259" key="6">
    <source>
        <dbReference type="PROSITE" id="PS51797"/>
    </source>
</evidence>
<dbReference type="HOGENOM" id="CLU_095877_0_1_1"/>
<protein>
    <recommendedName>
        <fullName evidence="1">Translationally-controlled tumor protein</fullName>
    </recommendedName>
</protein>
<evidence type="ECO:0000256" key="3">
    <source>
        <dbReference type="ARBA" id="ARBA00047116"/>
    </source>
</evidence>
<dbReference type="Pfam" id="PF00838">
    <property type="entry name" value="TCTP"/>
    <property type="match status" value="1"/>
</dbReference>
<dbReference type="Bgee" id="ENSOCUG00000024371">
    <property type="expression patterns" value="Expressed in smooth muscle tissue and 1 other cell type or tissue"/>
</dbReference>
<dbReference type="InterPro" id="IPR034737">
    <property type="entry name" value="TCTP"/>
</dbReference>
<dbReference type="eggNOG" id="KOG1727">
    <property type="taxonomic scope" value="Eukaryota"/>
</dbReference>
<dbReference type="PANTHER" id="PTHR11991">
    <property type="entry name" value="TRANSLATIONALLY CONTROLLED TUMOR PROTEIN-RELATED"/>
    <property type="match status" value="1"/>
</dbReference>
<comment type="subunit">
    <text evidence="3">Homodimer. Interacts with STEAP3. Interacts with TSC22D1; interaction results in the destabilization of TSC22D1 protein.</text>
</comment>
<evidence type="ECO:0000256" key="5">
    <source>
        <dbReference type="SAM" id="MobiDB-lite"/>
    </source>
</evidence>
<dbReference type="Proteomes" id="UP000001811">
    <property type="component" value="Chromosome 2"/>
</dbReference>
<dbReference type="InterPro" id="IPR011323">
    <property type="entry name" value="Mss4/transl-control_tumour"/>
</dbReference>
<dbReference type="InterPro" id="IPR011057">
    <property type="entry name" value="Mss4-like_sf"/>
</dbReference>
<dbReference type="SUPFAM" id="SSF51316">
    <property type="entry name" value="Mss4-like"/>
    <property type="match status" value="1"/>
</dbReference>
<evidence type="ECO:0000313" key="8">
    <source>
        <dbReference type="Proteomes" id="UP000001811"/>
    </source>
</evidence>
<evidence type="ECO:0000256" key="4">
    <source>
        <dbReference type="PROSITE-ProRule" id="PRU01133"/>
    </source>
</evidence>
<comment type="similarity">
    <text evidence="4">Belongs to the TCTP family.</text>
</comment>
<dbReference type="InterPro" id="IPR018105">
    <property type="entry name" value="Translational_control_tumour_p"/>
</dbReference>
<dbReference type="PANTHER" id="PTHR11991:SF0">
    <property type="entry name" value="TRANSLATIONALLY-CONTROLLED TUMOR PROTEIN"/>
    <property type="match status" value="1"/>
</dbReference>
<dbReference type="Ensembl" id="ENSOCUT00000030441.1">
    <property type="protein sequence ID" value="ENSOCUP00000016068.1"/>
    <property type="gene ID" value="ENSOCUG00000024371.1"/>
</dbReference>
<dbReference type="GO" id="GO:0005737">
    <property type="term" value="C:cytoplasm"/>
    <property type="evidence" value="ECO:0007669"/>
    <property type="project" value="TreeGrafter"/>
</dbReference>
<dbReference type="STRING" id="9986.ENSOCUP00000016068"/>
<comment type="function">
    <text evidence="2">Involved in calcium binding and microtubule stabilization. Acts as a negative regulator of TSC22D1-mediated apoptosis, via interaction with and destabilization of TSC22D1 protein.</text>
</comment>
<dbReference type="InParanoid" id="G1TGL8"/>
<sequence>MTVYQYLCSQSEIFSDIYKIWELTSGLCLEVGRKMISVTQGNTDNPLIPGNASSKGPGGEDAESTVIVDVLMNHHLQDTSFTHESLEKYMKDYRKSITCKVQEHRPERRKPFRTGTAGQVKHLLANFKNYGFYVGENVNPDGRIALLDDREDTVVPLMILLKNGLKMGKC</sequence>
<feature type="domain" description="TCTP" evidence="6">
    <location>
        <begin position="1"/>
        <end position="170"/>
    </location>
</feature>
<dbReference type="PRINTS" id="PR01653">
    <property type="entry name" value="TCTPROTEIN"/>
</dbReference>
<dbReference type="PaxDb" id="9986-ENSOCUP00000016068"/>
<reference evidence="7" key="2">
    <citation type="submission" date="2025-08" db="UniProtKB">
        <authorList>
            <consortium name="Ensembl"/>
        </authorList>
    </citation>
    <scope>IDENTIFICATION</scope>
    <source>
        <strain evidence="7">Thorbecke</strain>
    </source>
</reference>
<accession>G1TGL8</accession>